<gene>
    <name evidence="2" type="ORF">OP10G_1889</name>
</gene>
<accession>A0A068NPF7</accession>
<proteinExistence type="predicted"/>
<reference evidence="2 3" key="1">
    <citation type="journal article" date="2014" name="PLoS ONE">
        <title>The first complete genome sequence of the class fimbriimonadia in the phylum armatimonadetes.</title>
        <authorList>
            <person name="Hu Z.Y."/>
            <person name="Wang Y.Z."/>
            <person name="Im W.T."/>
            <person name="Wang S.Y."/>
            <person name="Zhao G.P."/>
            <person name="Zheng H.J."/>
            <person name="Quan Z.X."/>
        </authorList>
    </citation>
    <scope>NUCLEOTIDE SEQUENCE [LARGE SCALE GENOMIC DNA]</scope>
    <source>
        <strain evidence="2">Gsoil 348</strain>
    </source>
</reference>
<dbReference type="AlphaFoldDB" id="A0A068NPF7"/>
<dbReference type="HOGENOM" id="CLU_2167228_0_0_0"/>
<sequence length="110" mass="12390">MEVDWHGEGGGGRRHRWRIPFGLTGWRRPIKSLPPPAALASCQWVPRASSPWPFFTRPGWSRVHRQGACAKWHWLPASGCQGQDALGRSHDQDGRETHGLEAHATYGSMR</sequence>
<evidence type="ECO:0000256" key="1">
    <source>
        <dbReference type="SAM" id="MobiDB-lite"/>
    </source>
</evidence>
<feature type="compositionally biased region" description="Basic and acidic residues" evidence="1">
    <location>
        <begin position="87"/>
        <end position="101"/>
    </location>
</feature>
<organism evidence="2 3">
    <name type="scientific">Fimbriimonas ginsengisoli Gsoil 348</name>
    <dbReference type="NCBI Taxonomy" id="661478"/>
    <lineage>
        <taxon>Bacteria</taxon>
        <taxon>Bacillati</taxon>
        <taxon>Armatimonadota</taxon>
        <taxon>Fimbriimonadia</taxon>
        <taxon>Fimbriimonadales</taxon>
        <taxon>Fimbriimonadaceae</taxon>
        <taxon>Fimbriimonas</taxon>
    </lineage>
</organism>
<evidence type="ECO:0000313" key="3">
    <source>
        <dbReference type="Proteomes" id="UP000027982"/>
    </source>
</evidence>
<dbReference type="KEGG" id="fgi:OP10G_1889"/>
<feature type="region of interest" description="Disordered" evidence="1">
    <location>
        <begin position="85"/>
        <end position="110"/>
    </location>
</feature>
<dbReference type="EMBL" id="CP007139">
    <property type="protein sequence ID" value="AIE85257.1"/>
    <property type="molecule type" value="Genomic_DNA"/>
</dbReference>
<keyword evidence="3" id="KW-1185">Reference proteome</keyword>
<name>A0A068NPF7_FIMGI</name>
<protein>
    <submittedName>
        <fullName evidence="2">Uncharacterized protein</fullName>
    </submittedName>
</protein>
<dbReference type="Proteomes" id="UP000027982">
    <property type="component" value="Chromosome"/>
</dbReference>
<evidence type="ECO:0000313" key="2">
    <source>
        <dbReference type="EMBL" id="AIE85257.1"/>
    </source>
</evidence>